<evidence type="ECO:0000313" key="4">
    <source>
        <dbReference type="Proteomes" id="UP001335729"/>
    </source>
</evidence>
<accession>A0ABU7MRR3</accession>
<evidence type="ECO:0000256" key="1">
    <source>
        <dbReference type="SAM" id="MobiDB-lite"/>
    </source>
</evidence>
<feature type="domain" description="eCIS core" evidence="2">
    <location>
        <begin position="77"/>
        <end position="154"/>
    </location>
</feature>
<dbReference type="Proteomes" id="UP001335729">
    <property type="component" value="Unassembled WGS sequence"/>
</dbReference>
<keyword evidence="4" id="KW-1185">Reference proteome</keyword>
<name>A0ABU7MRR3_9ACTN</name>
<evidence type="ECO:0000313" key="3">
    <source>
        <dbReference type="EMBL" id="MEE4023008.1"/>
    </source>
</evidence>
<dbReference type="Pfam" id="PF13699">
    <property type="entry name" value="eCIS_core"/>
    <property type="match status" value="1"/>
</dbReference>
<reference evidence="3 4" key="1">
    <citation type="submission" date="2024-01" db="EMBL/GenBank/DDBJ databases">
        <title>Draft genome sequence of Gordonia sp. PKS22-38.</title>
        <authorList>
            <person name="Suphannarot A."/>
            <person name="Mingma R."/>
        </authorList>
    </citation>
    <scope>NUCLEOTIDE SEQUENCE [LARGE SCALE GENOMIC DNA]</scope>
    <source>
        <strain evidence="3 4">PKS22-38</strain>
    </source>
</reference>
<gene>
    <name evidence="3" type="ORF">V1Y59_07965</name>
</gene>
<dbReference type="EMBL" id="JAZDUE010000005">
    <property type="protein sequence ID" value="MEE4023008.1"/>
    <property type="molecule type" value="Genomic_DNA"/>
</dbReference>
<feature type="compositionally biased region" description="Basic and acidic residues" evidence="1">
    <location>
        <begin position="198"/>
        <end position="208"/>
    </location>
</feature>
<proteinExistence type="predicted"/>
<dbReference type="RefSeq" id="WP_330504268.1">
    <property type="nucleotide sequence ID" value="NZ_JAZDUE010000005.1"/>
</dbReference>
<feature type="compositionally biased region" description="Basic and acidic residues" evidence="1">
    <location>
        <begin position="1"/>
        <end position="24"/>
    </location>
</feature>
<sequence>MRGHDTDRTVDSARGKVTQSERLHPPAVSAALSSRWEATAPADLVELQRLAGNSATAGLIAGPRSPVHDVVASAGAPLPGDVRADMESRFGHDFGDVRVHDDAAAHDSAAAVNAQAYTVGSNIVFQRGSYDPGSHRGQHMIAHELTHVVQQRSGPVDGTDAGGGIRISDPSDRFEREAVANADRIMAVPGVQRATGGPRDDHTGVAKG</sequence>
<dbReference type="InterPro" id="IPR025295">
    <property type="entry name" value="eCIS_core_dom"/>
</dbReference>
<organism evidence="3 4">
    <name type="scientific">Gordonia prachuapensis</name>
    <dbReference type="NCBI Taxonomy" id="3115651"/>
    <lineage>
        <taxon>Bacteria</taxon>
        <taxon>Bacillati</taxon>
        <taxon>Actinomycetota</taxon>
        <taxon>Actinomycetes</taxon>
        <taxon>Mycobacteriales</taxon>
        <taxon>Gordoniaceae</taxon>
        <taxon>Gordonia</taxon>
    </lineage>
</organism>
<evidence type="ECO:0000259" key="2">
    <source>
        <dbReference type="Pfam" id="PF13699"/>
    </source>
</evidence>
<feature type="region of interest" description="Disordered" evidence="1">
    <location>
        <begin position="153"/>
        <end position="172"/>
    </location>
</feature>
<protein>
    <submittedName>
        <fullName evidence="3">DUF4157 domain-containing protein</fullName>
    </submittedName>
</protein>
<feature type="region of interest" description="Disordered" evidence="1">
    <location>
        <begin position="189"/>
        <end position="208"/>
    </location>
</feature>
<comment type="caution">
    <text evidence="3">The sequence shown here is derived from an EMBL/GenBank/DDBJ whole genome shotgun (WGS) entry which is preliminary data.</text>
</comment>
<feature type="region of interest" description="Disordered" evidence="1">
    <location>
        <begin position="1"/>
        <end position="26"/>
    </location>
</feature>